<dbReference type="GO" id="GO:0003723">
    <property type="term" value="F:RNA binding"/>
    <property type="evidence" value="ECO:0007669"/>
    <property type="project" value="InterPro"/>
</dbReference>
<dbReference type="GO" id="GO:0003743">
    <property type="term" value="F:translation initiation factor activity"/>
    <property type="evidence" value="ECO:0007669"/>
    <property type="project" value="InterPro"/>
</dbReference>
<dbReference type="OrthoDB" id="1705647at2759"/>
<proteinExistence type="predicted"/>
<dbReference type="PANTHER" id="PTHR10602">
    <property type="entry name" value="EUKARYOTIC TRANSLATION INITIATION FACTOR 2 SUBUNIT 1"/>
    <property type="match status" value="1"/>
</dbReference>
<evidence type="ECO:0000256" key="1">
    <source>
        <dbReference type="ARBA" id="ARBA00022917"/>
    </source>
</evidence>
<keyword evidence="1" id="KW-0648">Protein biosynthesis</keyword>
<comment type="caution">
    <text evidence="2">The sequence shown here is derived from an EMBL/GenBank/DDBJ whole genome shotgun (WGS) entry which is preliminary data.</text>
</comment>
<dbReference type="GO" id="GO:0043022">
    <property type="term" value="F:ribosome binding"/>
    <property type="evidence" value="ECO:0007669"/>
    <property type="project" value="TreeGrafter"/>
</dbReference>
<dbReference type="GO" id="GO:0033290">
    <property type="term" value="C:eukaryotic 48S preinitiation complex"/>
    <property type="evidence" value="ECO:0007669"/>
    <property type="project" value="TreeGrafter"/>
</dbReference>
<sequence length="65" mass="7219">KALSLLGLTHVRHGDDLPQFGLPYVRGPLSGDRYAVIIQVKSIAEMGAYVFLLEYNNIEGMIPFN</sequence>
<feature type="non-terminal residue" evidence="2">
    <location>
        <position position="1"/>
    </location>
</feature>
<evidence type="ECO:0000313" key="3">
    <source>
        <dbReference type="Proteomes" id="UP000639772"/>
    </source>
</evidence>
<dbReference type="Proteomes" id="UP000639772">
    <property type="component" value="Unassembled WGS sequence"/>
</dbReference>
<dbReference type="Gene3D" id="2.40.50.140">
    <property type="entry name" value="Nucleic acid-binding proteins"/>
    <property type="match status" value="1"/>
</dbReference>
<dbReference type="GO" id="GO:0005850">
    <property type="term" value="C:eukaryotic translation initiation factor 2 complex"/>
    <property type="evidence" value="ECO:0007669"/>
    <property type="project" value="TreeGrafter"/>
</dbReference>
<dbReference type="InterPro" id="IPR011488">
    <property type="entry name" value="TIF_2_asu"/>
</dbReference>
<dbReference type="InterPro" id="IPR012340">
    <property type="entry name" value="NA-bd_OB-fold"/>
</dbReference>
<gene>
    <name evidence="2" type="ORF">HPP92_004945</name>
</gene>
<accession>A0A835RSH5</accession>
<protein>
    <submittedName>
        <fullName evidence="2">Uncharacterized protein</fullName>
    </submittedName>
</protein>
<dbReference type="EMBL" id="JADCNM010000002">
    <property type="protein sequence ID" value="KAG0493951.1"/>
    <property type="molecule type" value="Genomic_DNA"/>
</dbReference>
<name>A0A835RSH5_VANPL</name>
<organism evidence="2 3">
    <name type="scientific">Vanilla planifolia</name>
    <name type="common">Vanilla</name>
    <dbReference type="NCBI Taxonomy" id="51239"/>
    <lineage>
        <taxon>Eukaryota</taxon>
        <taxon>Viridiplantae</taxon>
        <taxon>Streptophyta</taxon>
        <taxon>Embryophyta</taxon>
        <taxon>Tracheophyta</taxon>
        <taxon>Spermatophyta</taxon>
        <taxon>Magnoliopsida</taxon>
        <taxon>Liliopsida</taxon>
        <taxon>Asparagales</taxon>
        <taxon>Orchidaceae</taxon>
        <taxon>Vanilloideae</taxon>
        <taxon>Vanilleae</taxon>
        <taxon>Vanilla</taxon>
    </lineage>
</organism>
<evidence type="ECO:0000313" key="2">
    <source>
        <dbReference type="EMBL" id="KAG0493951.1"/>
    </source>
</evidence>
<reference evidence="2 3" key="1">
    <citation type="journal article" date="2020" name="Nat. Food">
        <title>A phased Vanilla planifolia genome enables genetic improvement of flavour and production.</title>
        <authorList>
            <person name="Hasing T."/>
            <person name="Tang H."/>
            <person name="Brym M."/>
            <person name="Khazi F."/>
            <person name="Huang T."/>
            <person name="Chambers A.H."/>
        </authorList>
    </citation>
    <scope>NUCLEOTIDE SEQUENCE [LARGE SCALE GENOMIC DNA]</scope>
    <source>
        <tissue evidence="2">Leaf</tissue>
    </source>
</reference>
<dbReference type="AlphaFoldDB" id="A0A835RSH5"/>
<dbReference type="PANTHER" id="PTHR10602:SF0">
    <property type="entry name" value="EUKARYOTIC TRANSLATION INITIATION FACTOR 2 SUBUNIT 1"/>
    <property type="match status" value="1"/>
</dbReference>